<evidence type="ECO:0000256" key="3">
    <source>
        <dbReference type="ARBA" id="ARBA00023274"/>
    </source>
</evidence>
<feature type="region of interest" description="Disordered" evidence="5">
    <location>
        <begin position="117"/>
        <end position="145"/>
    </location>
</feature>
<dbReference type="GO" id="GO:0003735">
    <property type="term" value="F:structural constituent of ribosome"/>
    <property type="evidence" value="ECO:0007669"/>
    <property type="project" value="InterPro"/>
</dbReference>
<dbReference type="InterPro" id="IPR013005">
    <property type="entry name" value="Ribosomal_uL4-like"/>
</dbReference>
<sequence length="279" mass="31530">MLHKVWRSSPLSSFTGPQISTLVRCLSDQAQISVESMETPSNLALAPQKPTPAPRLIRTTTEVAYDDAGRPIINTLAFKDESVVNTLALDPSVFNVPLRKDILHRVVRWQLACRRSGNHKAKSRSETRGSTRKVRPQKGSGQARVGDVRAPQWRGGYCVHGPVVRDHSYTLQKKVRAFGIRVALSQKLREGKLAIVENLDWDVVKTKELRDTLIARKWDNALFIDGEEVTTNFILSSRNIPCIDVIPQHKINVYSILKRDLLITTVDAITYFEDRFHVD</sequence>
<gene>
    <name evidence="6" type="primary">AlNc14C2G271</name>
    <name evidence="6" type="ORF">ALNC14_003060</name>
</gene>
<dbReference type="HAMAP" id="MF_01328_B">
    <property type="entry name" value="Ribosomal_uL4_B"/>
    <property type="match status" value="1"/>
</dbReference>
<proteinExistence type="inferred from homology"/>
<dbReference type="Pfam" id="PF00573">
    <property type="entry name" value="Ribosomal_L4"/>
    <property type="match status" value="1"/>
</dbReference>
<evidence type="ECO:0000256" key="1">
    <source>
        <dbReference type="ARBA" id="ARBA00010528"/>
    </source>
</evidence>
<dbReference type="HOGENOM" id="CLU_041575_3_2_1"/>
<keyword evidence="3" id="KW-0687">Ribonucleoprotein</keyword>
<dbReference type="InterPro" id="IPR002136">
    <property type="entry name" value="Ribosomal_uL4"/>
</dbReference>
<reference evidence="6" key="1">
    <citation type="journal article" date="2011" name="PLoS Biol.">
        <title>Gene gain and loss during evolution of obligate parasitism in the white rust pathogen of Arabidopsis thaliana.</title>
        <authorList>
            <person name="Kemen E."/>
            <person name="Gardiner A."/>
            <person name="Schultz-Larsen T."/>
            <person name="Kemen A.C."/>
            <person name="Balmuth A.L."/>
            <person name="Robert-Seilaniantz A."/>
            <person name="Bailey K."/>
            <person name="Holub E."/>
            <person name="Studholme D.J."/>
            <person name="Maclean D."/>
            <person name="Jones J.D."/>
        </authorList>
    </citation>
    <scope>NUCLEOTIDE SEQUENCE</scope>
</reference>
<evidence type="ECO:0000256" key="4">
    <source>
        <dbReference type="ARBA" id="ARBA00040565"/>
    </source>
</evidence>
<dbReference type="GO" id="GO:0005840">
    <property type="term" value="C:ribosome"/>
    <property type="evidence" value="ECO:0007669"/>
    <property type="project" value="UniProtKB-KW"/>
</dbReference>
<dbReference type="PANTHER" id="PTHR10746">
    <property type="entry name" value="50S RIBOSOMAL PROTEIN L4"/>
    <property type="match status" value="1"/>
</dbReference>
<dbReference type="NCBIfam" id="TIGR03953">
    <property type="entry name" value="rplD_bact"/>
    <property type="match status" value="1"/>
</dbReference>
<dbReference type="EMBL" id="FR824047">
    <property type="protein sequence ID" value="CCA14163.1"/>
    <property type="molecule type" value="Genomic_DNA"/>
</dbReference>
<dbReference type="InterPro" id="IPR023574">
    <property type="entry name" value="Ribosomal_uL4_dom_sf"/>
</dbReference>
<organism evidence="6">
    <name type="scientific">Albugo laibachii Nc14</name>
    <dbReference type="NCBI Taxonomy" id="890382"/>
    <lineage>
        <taxon>Eukaryota</taxon>
        <taxon>Sar</taxon>
        <taxon>Stramenopiles</taxon>
        <taxon>Oomycota</taxon>
        <taxon>Peronosporomycetes</taxon>
        <taxon>Albuginales</taxon>
        <taxon>Albuginaceae</taxon>
        <taxon>Albugo</taxon>
    </lineage>
</organism>
<reference evidence="6" key="2">
    <citation type="submission" date="2011-02" db="EMBL/GenBank/DDBJ databases">
        <authorList>
            <person name="MacLean D."/>
        </authorList>
    </citation>
    <scope>NUCLEOTIDE SEQUENCE</scope>
</reference>
<protein>
    <recommendedName>
        <fullName evidence="4">Large ribosomal subunit protein uL4m</fullName>
    </recommendedName>
</protein>
<dbReference type="GO" id="GO:1990904">
    <property type="term" value="C:ribonucleoprotein complex"/>
    <property type="evidence" value="ECO:0007669"/>
    <property type="project" value="UniProtKB-KW"/>
</dbReference>
<dbReference type="AlphaFoldDB" id="F0VZD3"/>
<accession>F0VZD3</accession>
<dbReference type="SUPFAM" id="SSF52166">
    <property type="entry name" value="Ribosomal protein L4"/>
    <property type="match status" value="1"/>
</dbReference>
<evidence type="ECO:0000256" key="5">
    <source>
        <dbReference type="SAM" id="MobiDB-lite"/>
    </source>
</evidence>
<evidence type="ECO:0000313" key="6">
    <source>
        <dbReference type="EMBL" id="CCA14163.1"/>
    </source>
</evidence>
<name>F0VZD3_9STRA</name>
<comment type="similarity">
    <text evidence="1">Belongs to the universal ribosomal protein uL4 family.</text>
</comment>
<keyword evidence="2 6" id="KW-0689">Ribosomal protein</keyword>
<dbReference type="GO" id="GO:0006412">
    <property type="term" value="P:translation"/>
    <property type="evidence" value="ECO:0007669"/>
    <property type="project" value="InterPro"/>
</dbReference>
<dbReference type="Gene3D" id="3.40.1370.10">
    <property type="match status" value="1"/>
</dbReference>
<evidence type="ECO:0000256" key="2">
    <source>
        <dbReference type="ARBA" id="ARBA00022980"/>
    </source>
</evidence>
<dbReference type="PANTHER" id="PTHR10746:SF6">
    <property type="entry name" value="LARGE RIBOSOMAL SUBUNIT PROTEIN UL4M"/>
    <property type="match status" value="1"/>
</dbReference>